<dbReference type="SUPFAM" id="SSF101478">
    <property type="entry name" value="ADP-ribosylglycohydrolase"/>
    <property type="match status" value="1"/>
</dbReference>
<evidence type="ECO:0000256" key="1">
    <source>
        <dbReference type="PIRSR" id="PIRSR605502-1"/>
    </source>
</evidence>
<organism evidence="4 5">
    <name type="scientific">Rotaria sordida</name>
    <dbReference type="NCBI Taxonomy" id="392033"/>
    <lineage>
        <taxon>Eukaryota</taxon>
        <taxon>Metazoa</taxon>
        <taxon>Spiralia</taxon>
        <taxon>Gnathifera</taxon>
        <taxon>Rotifera</taxon>
        <taxon>Eurotatoria</taxon>
        <taxon>Bdelloidea</taxon>
        <taxon>Philodinida</taxon>
        <taxon>Philodinidae</taxon>
        <taxon>Rotaria</taxon>
    </lineage>
</organism>
<dbReference type="InterPro" id="IPR005502">
    <property type="entry name" value="Ribosyl_crysJ1"/>
</dbReference>
<dbReference type="InterPro" id="IPR013761">
    <property type="entry name" value="SAM/pointed_sf"/>
</dbReference>
<feature type="binding site" evidence="1">
    <location>
        <position position="101"/>
    </location>
    <ligand>
        <name>Mg(2+)</name>
        <dbReference type="ChEBI" id="CHEBI:18420"/>
        <label>1</label>
    </ligand>
</feature>
<evidence type="ECO:0000259" key="3">
    <source>
        <dbReference type="PROSITE" id="PS50105"/>
    </source>
</evidence>
<feature type="binding site" evidence="1">
    <location>
        <position position="102"/>
    </location>
    <ligand>
        <name>Mg(2+)</name>
        <dbReference type="ChEBI" id="CHEBI:18420"/>
        <label>1</label>
    </ligand>
</feature>
<dbReference type="CDD" id="cd09487">
    <property type="entry name" value="SAM_superfamily"/>
    <property type="match status" value="1"/>
</dbReference>
<dbReference type="Gene3D" id="1.10.150.50">
    <property type="entry name" value="Transcription Factor, Ets-1"/>
    <property type="match status" value="1"/>
</dbReference>
<feature type="binding site" evidence="1">
    <location>
        <position position="338"/>
    </location>
    <ligand>
        <name>Mg(2+)</name>
        <dbReference type="ChEBI" id="CHEBI:18420"/>
        <label>1</label>
    </ligand>
</feature>
<dbReference type="Gene3D" id="1.10.4080.10">
    <property type="entry name" value="ADP-ribosylation/Crystallin J1"/>
    <property type="match status" value="1"/>
</dbReference>
<feature type="binding site" evidence="1">
    <location>
        <position position="103"/>
    </location>
    <ligand>
        <name>Mg(2+)</name>
        <dbReference type="ChEBI" id="CHEBI:18420"/>
        <label>1</label>
    </ligand>
</feature>
<protein>
    <recommendedName>
        <fullName evidence="3">SAM domain-containing protein</fullName>
    </recommendedName>
</protein>
<name>A0A814ND24_9BILA</name>
<feature type="binding site" evidence="1">
    <location>
        <position position="339"/>
    </location>
    <ligand>
        <name>Mg(2+)</name>
        <dbReference type="ChEBI" id="CHEBI:18420"/>
        <label>1</label>
    </ligand>
</feature>
<gene>
    <name evidence="4" type="ORF">JXQ802_LOCUS18663</name>
</gene>
<dbReference type="InterPro" id="IPR036705">
    <property type="entry name" value="Ribosyl_crysJ1_sf"/>
</dbReference>
<evidence type="ECO:0000256" key="2">
    <source>
        <dbReference type="SAM" id="MobiDB-lite"/>
    </source>
</evidence>
<keyword evidence="5" id="KW-1185">Reference proteome</keyword>
<feature type="binding site" evidence="1">
    <location>
        <position position="336"/>
    </location>
    <ligand>
        <name>Mg(2+)</name>
        <dbReference type="ChEBI" id="CHEBI:18420"/>
        <label>1</label>
    </ligand>
</feature>
<proteinExistence type="predicted"/>
<dbReference type="GO" id="GO:0046872">
    <property type="term" value="F:metal ion binding"/>
    <property type="evidence" value="ECO:0007669"/>
    <property type="project" value="UniProtKB-KW"/>
</dbReference>
<dbReference type="PANTHER" id="PTHR16222:SF12">
    <property type="entry name" value="ADP-RIBOSYLGLYCOHYDROLASE-RELATED"/>
    <property type="match status" value="1"/>
</dbReference>
<dbReference type="AlphaFoldDB" id="A0A814ND24"/>
<feature type="compositionally biased region" description="Low complexity" evidence="2">
    <location>
        <begin position="410"/>
        <end position="422"/>
    </location>
</feature>
<keyword evidence="1" id="KW-0479">Metal-binding</keyword>
<dbReference type="Pfam" id="PF03747">
    <property type="entry name" value="ADP_ribosyl_GH"/>
    <property type="match status" value="1"/>
</dbReference>
<dbReference type="Proteomes" id="UP000663870">
    <property type="component" value="Unassembled WGS sequence"/>
</dbReference>
<dbReference type="SUPFAM" id="SSF47769">
    <property type="entry name" value="SAM/Pointed domain"/>
    <property type="match status" value="1"/>
</dbReference>
<feature type="compositionally biased region" description="Polar residues" evidence="2">
    <location>
        <begin position="511"/>
        <end position="520"/>
    </location>
</feature>
<keyword evidence="1" id="KW-0460">Magnesium</keyword>
<dbReference type="InterPro" id="IPR050792">
    <property type="entry name" value="ADP-ribosylglycohydrolase"/>
</dbReference>
<dbReference type="EMBL" id="CAJNOL010000495">
    <property type="protein sequence ID" value="CAF1090479.1"/>
    <property type="molecule type" value="Genomic_DNA"/>
</dbReference>
<evidence type="ECO:0000313" key="5">
    <source>
        <dbReference type="Proteomes" id="UP000663870"/>
    </source>
</evidence>
<accession>A0A814ND24</accession>
<dbReference type="Pfam" id="PF07647">
    <property type="entry name" value="SAM_2"/>
    <property type="match status" value="1"/>
</dbReference>
<comment type="caution">
    <text evidence="4">The sequence shown here is derived from an EMBL/GenBank/DDBJ whole genome shotgun (WGS) entry which is preliminary data.</text>
</comment>
<reference evidence="4" key="1">
    <citation type="submission" date="2021-02" db="EMBL/GenBank/DDBJ databases">
        <authorList>
            <person name="Nowell W R."/>
        </authorList>
    </citation>
    <scope>NUCLEOTIDE SEQUENCE</scope>
</reference>
<dbReference type="PANTHER" id="PTHR16222">
    <property type="entry name" value="ADP-RIBOSYLGLYCOHYDROLASE"/>
    <property type="match status" value="1"/>
</dbReference>
<evidence type="ECO:0000313" key="4">
    <source>
        <dbReference type="EMBL" id="CAF1090479.1"/>
    </source>
</evidence>
<dbReference type="SMART" id="SM00454">
    <property type="entry name" value="SAM"/>
    <property type="match status" value="1"/>
</dbReference>
<dbReference type="InterPro" id="IPR001660">
    <property type="entry name" value="SAM"/>
</dbReference>
<feature type="compositionally biased region" description="Polar residues" evidence="2">
    <location>
        <begin position="393"/>
        <end position="405"/>
    </location>
</feature>
<dbReference type="PROSITE" id="PS50105">
    <property type="entry name" value="SAM_DOMAIN"/>
    <property type="match status" value="1"/>
</dbReference>
<comment type="cofactor">
    <cofactor evidence="1">
        <name>Mg(2+)</name>
        <dbReference type="ChEBI" id="CHEBI:18420"/>
    </cofactor>
    <text evidence="1">Binds 2 magnesium ions per subunit.</text>
</comment>
<feature type="compositionally biased region" description="Polar residues" evidence="2">
    <location>
        <begin position="423"/>
        <end position="432"/>
    </location>
</feature>
<sequence>MTSRSISRENSLQQEKPWLFPQYHTNGMIKKLSDLENELQNPPELISRNVLDRIQGSMIGLALGDAVGAHVEFKTRDFLIKYPVDDLRGGGTWGLRKGEFTDDTSMALCLASSLVAHRGFNSYDQLVRYKWWFKKGYLSSIGECFDIGASTKRSLLEFEIRQYDFAHKYNISDDQIDYLTPSQSEKFNVICSEKDVAGNGALMRLAPVPLFFYRHPKHAINYCKISARLTHDDQRAYDACRYYGALIVAILRGENKNDLLDNNFYSNHIDWFQYEPLHPDIMKVVQGSYKKEHGYDQGIRGAGYIVNALEAALWAFRFDEGSFEKGVLAAVNLGEDTDTTAAIYGQLAGAYYGYNQLPKKWLKHLYGHNFIQCLSKWIAYEGERWSPDEPEHSTATGQARRQSSIIVELSTNRRPSSTRSTPVFQSNSQQTGETHKKNSKPTSDRVFEITVEQEQNKPARLTASITQPNNAGGVLKPQASFHDDGDFRWKSTSKNDVPSIRPKSLHPVASMATSKPTDSSTRLEDTDDVCRWIISLGDEYANYAPNFKKNNVDRFWLLHVVDRDVLREYGVENARHQRTILAQIKELNKQRTTEALTKTNKELS</sequence>
<feature type="region of interest" description="Disordered" evidence="2">
    <location>
        <begin position="385"/>
        <end position="522"/>
    </location>
</feature>
<feature type="domain" description="SAM" evidence="3">
    <location>
        <begin position="524"/>
        <end position="590"/>
    </location>
</feature>